<dbReference type="InterPro" id="IPR027417">
    <property type="entry name" value="P-loop_NTPase"/>
</dbReference>
<dbReference type="HOGENOM" id="CLU_031028_0_0_0"/>
<gene>
    <name evidence="1" type="ordered locus">CTN_1316</name>
</gene>
<proteinExistence type="predicted"/>
<organism evidence="1 2">
    <name type="scientific">Thermotoga neapolitana (strain ATCC 49049 / DSM 4359 / NBRC 107923 / NS-E)</name>
    <dbReference type="NCBI Taxonomy" id="309803"/>
    <lineage>
        <taxon>Bacteria</taxon>
        <taxon>Thermotogati</taxon>
        <taxon>Thermotogota</taxon>
        <taxon>Thermotogae</taxon>
        <taxon>Thermotogales</taxon>
        <taxon>Thermotogaceae</taxon>
        <taxon>Thermotoga</taxon>
    </lineage>
</organism>
<dbReference type="AlphaFoldDB" id="B9K959"/>
<dbReference type="Proteomes" id="UP000000445">
    <property type="component" value="Chromosome"/>
</dbReference>
<accession>B9K959</accession>
<evidence type="ECO:0000313" key="1">
    <source>
        <dbReference type="EMBL" id="ACM23493.1"/>
    </source>
</evidence>
<dbReference type="Gene3D" id="3.40.50.300">
    <property type="entry name" value="P-loop containing nucleotide triphosphate hydrolases"/>
    <property type="match status" value="1"/>
</dbReference>
<dbReference type="InterPro" id="IPR051162">
    <property type="entry name" value="T4SS_component"/>
</dbReference>
<protein>
    <submittedName>
        <fullName evidence="1">ATPase-like protein</fullName>
    </submittedName>
</protein>
<name>B9K959_THENN</name>
<reference evidence="1 2" key="1">
    <citation type="journal article" date="2009" name="Biosci. Biotechnol. Biochem.">
        <title>WeGAS: a web-based microbial genome annotation system.</title>
        <authorList>
            <person name="Lee D."/>
            <person name="Seo H."/>
            <person name="Park C."/>
            <person name="Park K."/>
        </authorList>
    </citation>
    <scope>NUCLEOTIDE SEQUENCE [LARGE SCALE GENOMIC DNA]</scope>
    <source>
        <strain evidence="2">ATCC 49049 / DSM 4359 / NBRC 107923 / NS-E</strain>
    </source>
</reference>
<keyword evidence="2" id="KW-1185">Reference proteome</keyword>
<dbReference type="PANTHER" id="PTHR30121:SF6">
    <property type="entry name" value="SLR6007 PROTEIN"/>
    <property type="match status" value="1"/>
</dbReference>
<sequence length="619" mass="70219">MGSTAECTGNSSSRGDEMKRVGVVTGIFESNPYEFFVRMVSEGDHQAHAQIEDIVRVEYRSGYGDVVTYGVVVDIQNRWDGELRNGYEEDVALEGLKPAYPIYIARVKVTRSFLKKDGKLSETAPEIPPAIGSPVFLAEGEEIDIALGFDELKSKNVALPVGILKNGKPAYLDLRYILGDNGAHINVSGQSGVAAKTSYTTFLVKSMMETSRKTQGELMELLREARYIIFNVKGESLMFLDRPSKEWAAEKEKWEEMYRVLGIEPKPFENAVFYAPSRQKGTYVPAVNKRMSGVKVYGWDVFDIVEMNLLELMFDPDEMAKNQNFQLAVWSLQEYLTQRMEEIYQEFLRKGYIKDKQKLPSQALREIVASKGEIVDIPLDLDDLITQLKEGKAREYLEKENVQRQTISMLIRRLKTAQKMDFDRLWIKPPLNPIGGVEYRINWNVPGRVTVVDISKLRTRAQAFVVGAILSEVMREKETNNGFTQPVFIFLDELNKYAPRHGGGALANIFRDVAERGRSFRVILIGAEQTASEVDYRVITQAATVVVGRQKGAELLKPEYSHLADHYKRKASLLKQGEVIVDQPFLNLPLTVKFPLPAWCTREDGYVLEGEDEDDEYII</sequence>
<dbReference type="eggNOG" id="COG0433">
    <property type="taxonomic scope" value="Bacteria"/>
</dbReference>
<dbReference type="EMBL" id="CP000916">
    <property type="protein sequence ID" value="ACM23493.1"/>
    <property type="molecule type" value="Genomic_DNA"/>
</dbReference>
<evidence type="ECO:0000313" key="2">
    <source>
        <dbReference type="Proteomes" id="UP000000445"/>
    </source>
</evidence>
<dbReference type="PANTHER" id="PTHR30121">
    <property type="entry name" value="UNCHARACTERIZED PROTEIN YJGR-RELATED"/>
    <property type="match status" value="1"/>
</dbReference>
<dbReference type="STRING" id="309803.CTN_1316"/>
<dbReference type="KEGG" id="tna:CTN_1316"/>
<dbReference type="SUPFAM" id="SSF52540">
    <property type="entry name" value="P-loop containing nucleoside triphosphate hydrolases"/>
    <property type="match status" value="1"/>
</dbReference>